<keyword evidence="8 10" id="KW-0460">Magnesium</keyword>
<name>S0KQY8_9ENTE</name>
<dbReference type="Gene3D" id="1.10.20.140">
    <property type="match status" value="1"/>
</dbReference>
<accession>S0KQY8</accession>
<dbReference type="Proteomes" id="UP000015961">
    <property type="component" value="Unassembled WGS sequence"/>
</dbReference>
<dbReference type="EMBL" id="ASWO01000005">
    <property type="protein sequence ID" value="EOT83496.1"/>
    <property type="molecule type" value="Genomic_DNA"/>
</dbReference>
<sequence length="309" mass="35640">MEKVIVIVGPTAVGKTALSVQLAKEVNGEIISGDSMQVYRQLDIGTAKVTPAEMQDIPHHLLDICELTEMYSVAEFQKQARQKITEITKRGHIPIVVGGTGLYIQALLYDFKLGSSTSVTPEQEKIQHELAVLEQTHTPEEIWQQLQACDPLAAKTIHVNNTRKVLRALEVYRTTGESIVAPKENPVALYDYFLIGLNTDRHVLYERINIRVEQMMQQGLEQEARQLLAYPQAHAWQGIGYKEFIPYFQAQQTQEETIDAIKMSSRRYAKRQLTWFRNRLSPHWFDLVRHPEQYETIKKQVQHWMEETI</sequence>
<evidence type="ECO:0000313" key="14">
    <source>
        <dbReference type="EMBL" id="EOT83496.1"/>
    </source>
</evidence>
<feature type="binding site" evidence="10">
    <location>
        <begin position="11"/>
        <end position="16"/>
    </location>
    <ligand>
        <name>substrate</name>
    </ligand>
</feature>
<evidence type="ECO:0000256" key="10">
    <source>
        <dbReference type="HAMAP-Rule" id="MF_00185"/>
    </source>
</evidence>
<dbReference type="PANTHER" id="PTHR11088">
    <property type="entry name" value="TRNA DIMETHYLALLYLTRANSFERASE"/>
    <property type="match status" value="1"/>
</dbReference>
<comment type="similarity">
    <text evidence="3 10 13">Belongs to the IPP transferase family.</text>
</comment>
<feature type="site" description="Interaction with substrate tRNA" evidence="10">
    <location>
        <position position="100"/>
    </location>
</feature>
<keyword evidence="6 10" id="KW-0547">Nucleotide-binding</keyword>
<keyword evidence="7 10" id="KW-0067">ATP-binding</keyword>
<comment type="function">
    <text evidence="2 10 12">Catalyzes the transfer of a dimethylallyl group onto the adenine at position 37 in tRNAs that read codons beginning with uridine, leading to the formation of N6-(dimethylallyl)adenosine (i(6)A).</text>
</comment>
<dbReference type="HAMAP" id="MF_00185">
    <property type="entry name" value="IPP_trans"/>
    <property type="match status" value="1"/>
</dbReference>
<dbReference type="Gene3D" id="3.40.50.300">
    <property type="entry name" value="P-loop containing nucleotide triphosphate hydrolases"/>
    <property type="match status" value="1"/>
</dbReference>
<organism evidence="14 15">
    <name type="scientific">Enterococcus sulfureus ATCC 49903</name>
    <dbReference type="NCBI Taxonomy" id="1140003"/>
    <lineage>
        <taxon>Bacteria</taxon>
        <taxon>Bacillati</taxon>
        <taxon>Bacillota</taxon>
        <taxon>Bacilli</taxon>
        <taxon>Lactobacillales</taxon>
        <taxon>Enterococcaceae</taxon>
        <taxon>Enterococcus</taxon>
    </lineage>
</organism>
<evidence type="ECO:0000256" key="5">
    <source>
        <dbReference type="ARBA" id="ARBA00022694"/>
    </source>
</evidence>
<comment type="caution">
    <text evidence="14">The sequence shown here is derived from an EMBL/GenBank/DDBJ whole genome shotgun (WGS) entry which is preliminary data.</text>
</comment>
<comment type="catalytic activity">
    <reaction evidence="9 10 11">
        <text>adenosine(37) in tRNA + dimethylallyl diphosphate = N(6)-dimethylallyladenosine(37) in tRNA + diphosphate</text>
        <dbReference type="Rhea" id="RHEA:26482"/>
        <dbReference type="Rhea" id="RHEA-COMP:10162"/>
        <dbReference type="Rhea" id="RHEA-COMP:10375"/>
        <dbReference type="ChEBI" id="CHEBI:33019"/>
        <dbReference type="ChEBI" id="CHEBI:57623"/>
        <dbReference type="ChEBI" id="CHEBI:74411"/>
        <dbReference type="ChEBI" id="CHEBI:74415"/>
        <dbReference type="EC" id="2.5.1.75"/>
    </reaction>
</comment>
<comment type="cofactor">
    <cofactor evidence="1 10">
        <name>Mg(2+)</name>
        <dbReference type="ChEBI" id="CHEBI:18420"/>
    </cofactor>
</comment>
<keyword evidence="4 10" id="KW-0808">Transferase</keyword>
<feature type="region of interest" description="Interaction with substrate tRNA" evidence="10">
    <location>
        <begin position="34"/>
        <end position="37"/>
    </location>
</feature>
<evidence type="ECO:0000256" key="4">
    <source>
        <dbReference type="ARBA" id="ARBA00022679"/>
    </source>
</evidence>
<dbReference type="PANTHER" id="PTHR11088:SF60">
    <property type="entry name" value="TRNA DIMETHYLALLYLTRANSFERASE"/>
    <property type="match status" value="1"/>
</dbReference>
<dbReference type="OrthoDB" id="9776390at2"/>
<evidence type="ECO:0000256" key="3">
    <source>
        <dbReference type="ARBA" id="ARBA00005842"/>
    </source>
</evidence>
<keyword evidence="15" id="KW-1185">Reference proteome</keyword>
<reference evidence="14 15" key="1">
    <citation type="submission" date="2013-03" db="EMBL/GenBank/DDBJ databases">
        <title>The Genome Sequence of Enterococcus sulfureus ATCC_49903 (PacBio/Illumina hybrid assembly).</title>
        <authorList>
            <consortium name="The Broad Institute Genomics Platform"/>
            <consortium name="The Broad Institute Genome Sequencing Center for Infectious Disease"/>
            <person name="Earl A."/>
            <person name="Russ C."/>
            <person name="Gilmore M."/>
            <person name="Surin D."/>
            <person name="Walker B."/>
            <person name="Young S."/>
            <person name="Zeng Q."/>
            <person name="Gargeya S."/>
            <person name="Fitzgerald M."/>
            <person name="Haas B."/>
            <person name="Abouelleil A."/>
            <person name="Allen A.W."/>
            <person name="Alvarado L."/>
            <person name="Arachchi H.M."/>
            <person name="Berlin A.M."/>
            <person name="Chapman S.B."/>
            <person name="Gainer-Dewar J."/>
            <person name="Goldberg J."/>
            <person name="Griggs A."/>
            <person name="Gujja S."/>
            <person name="Hansen M."/>
            <person name="Howarth C."/>
            <person name="Imamovic A."/>
            <person name="Ireland A."/>
            <person name="Larimer J."/>
            <person name="McCowan C."/>
            <person name="Murphy C."/>
            <person name="Pearson M."/>
            <person name="Poon T.W."/>
            <person name="Priest M."/>
            <person name="Roberts A."/>
            <person name="Saif S."/>
            <person name="Shea T."/>
            <person name="Sisk P."/>
            <person name="Sykes S."/>
            <person name="Wortman J."/>
            <person name="Nusbaum C."/>
            <person name="Birren B."/>
        </authorList>
    </citation>
    <scope>NUCLEOTIDE SEQUENCE [LARGE SCALE GENOMIC DNA]</scope>
    <source>
        <strain evidence="14 15">ATCC 49903</strain>
    </source>
</reference>
<dbReference type="AlphaFoldDB" id="S0KQY8"/>
<dbReference type="SUPFAM" id="SSF52540">
    <property type="entry name" value="P-loop containing nucleoside triphosphate hydrolases"/>
    <property type="match status" value="2"/>
</dbReference>
<proteinExistence type="inferred from homology"/>
<comment type="caution">
    <text evidence="10">Lacks conserved residue(s) required for the propagation of feature annotation.</text>
</comment>
<evidence type="ECO:0000256" key="12">
    <source>
        <dbReference type="RuleBase" id="RU003784"/>
    </source>
</evidence>
<dbReference type="GO" id="GO:0052381">
    <property type="term" value="F:tRNA dimethylallyltransferase activity"/>
    <property type="evidence" value="ECO:0007669"/>
    <property type="project" value="UniProtKB-UniRule"/>
</dbReference>
<dbReference type="eggNOG" id="COG0324">
    <property type="taxonomic scope" value="Bacteria"/>
</dbReference>
<evidence type="ECO:0000256" key="8">
    <source>
        <dbReference type="ARBA" id="ARBA00022842"/>
    </source>
</evidence>
<dbReference type="Pfam" id="PF01715">
    <property type="entry name" value="IPPT"/>
    <property type="match status" value="1"/>
</dbReference>
<dbReference type="GO" id="GO:0005524">
    <property type="term" value="F:ATP binding"/>
    <property type="evidence" value="ECO:0007669"/>
    <property type="project" value="UniProtKB-UniRule"/>
</dbReference>
<comment type="subunit">
    <text evidence="10">Monomer.</text>
</comment>
<dbReference type="PATRIC" id="fig|1140003.3.peg.1415"/>
<dbReference type="InterPro" id="IPR039657">
    <property type="entry name" value="Dimethylallyltransferase"/>
</dbReference>
<dbReference type="RefSeq" id="WP_016185910.1">
    <property type="nucleotide sequence ID" value="NZ_ASWO01000005.1"/>
</dbReference>
<evidence type="ECO:0000256" key="9">
    <source>
        <dbReference type="ARBA" id="ARBA00049563"/>
    </source>
</evidence>
<protein>
    <recommendedName>
        <fullName evidence="10">tRNA dimethylallyltransferase</fullName>
        <ecNumber evidence="10">2.5.1.75</ecNumber>
    </recommendedName>
    <alternativeName>
        <fullName evidence="10">Dimethylallyl diphosphate:tRNA dimethylallyltransferase</fullName>
        <shortName evidence="10">DMAPP:tRNA dimethylallyltransferase</shortName>
        <shortName evidence="10">DMATase</shortName>
    </alternativeName>
    <alternativeName>
        <fullName evidence="10">Isopentenyl-diphosphate:tRNA isopentenyltransferase</fullName>
        <shortName evidence="10">IPP transferase</shortName>
        <shortName evidence="10">IPPT</shortName>
        <shortName evidence="10">IPTase</shortName>
    </alternativeName>
</protein>
<evidence type="ECO:0000256" key="1">
    <source>
        <dbReference type="ARBA" id="ARBA00001946"/>
    </source>
</evidence>
<dbReference type="InterPro" id="IPR018022">
    <property type="entry name" value="IPT"/>
</dbReference>
<dbReference type="STRING" id="1140003.OMY_01463"/>
<evidence type="ECO:0000256" key="13">
    <source>
        <dbReference type="RuleBase" id="RU003785"/>
    </source>
</evidence>
<evidence type="ECO:0000256" key="6">
    <source>
        <dbReference type="ARBA" id="ARBA00022741"/>
    </source>
</evidence>
<dbReference type="GO" id="GO:0006400">
    <property type="term" value="P:tRNA modification"/>
    <property type="evidence" value="ECO:0007669"/>
    <property type="project" value="TreeGrafter"/>
</dbReference>
<keyword evidence="5 10" id="KW-0819">tRNA processing</keyword>
<feature type="binding site" evidence="10">
    <location>
        <begin position="9"/>
        <end position="16"/>
    </location>
    <ligand>
        <name>ATP</name>
        <dbReference type="ChEBI" id="CHEBI:30616"/>
    </ligand>
</feature>
<evidence type="ECO:0000313" key="15">
    <source>
        <dbReference type="Proteomes" id="UP000015961"/>
    </source>
</evidence>
<gene>
    <name evidence="10" type="primary">miaA</name>
    <name evidence="14" type="ORF">I573_01217</name>
</gene>
<dbReference type="EC" id="2.5.1.75" evidence="10"/>
<dbReference type="InterPro" id="IPR027417">
    <property type="entry name" value="P-loop_NTPase"/>
</dbReference>
<evidence type="ECO:0000256" key="2">
    <source>
        <dbReference type="ARBA" id="ARBA00003213"/>
    </source>
</evidence>
<evidence type="ECO:0000256" key="7">
    <source>
        <dbReference type="ARBA" id="ARBA00022840"/>
    </source>
</evidence>
<dbReference type="NCBIfam" id="TIGR00174">
    <property type="entry name" value="miaA"/>
    <property type="match status" value="1"/>
</dbReference>
<evidence type="ECO:0000256" key="11">
    <source>
        <dbReference type="RuleBase" id="RU003783"/>
    </source>
</evidence>